<dbReference type="Proteomes" id="UP000178930">
    <property type="component" value="Unassembled WGS sequence"/>
</dbReference>
<dbReference type="STRING" id="1797532.A2729_02750"/>
<dbReference type="PANTHER" id="PTHR46124:SF2">
    <property type="entry name" value="D-AMINOACYL-TRNA DEACYLASE"/>
    <property type="match status" value="1"/>
</dbReference>
<dbReference type="GO" id="GO:0016788">
    <property type="term" value="F:hydrolase activity, acting on ester bonds"/>
    <property type="evidence" value="ECO:0007669"/>
    <property type="project" value="InterPro"/>
</dbReference>
<dbReference type="NCBIfam" id="TIGR00010">
    <property type="entry name" value="YchF/TatD family DNA exonuclease"/>
    <property type="match status" value="1"/>
</dbReference>
<accession>A0A1G1XYX1</accession>
<evidence type="ECO:0000256" key="2">
    <source>
        <dbReference type="ARBA" id="ARBA00022801"/>
    </source>
</evidence>
<dbReference type="GO" id="GO:0046872">
    <property type="term" value="F:metal ion binding"/>
    <property type="evidence" value="ECO:0007669"/>
    <property type="project" value="UniProtKB-KW"/>
</dbReference>
<dbReference type="InterPro" id="IPR015991">
    <property type="entry name" value="TatD/YcfH-like"/>
</dbReference>
<name>A0A1G1XYX1_9BACT</name>
<feature type="binding site" evidence="3">
    <location>
        <position position="214"/>
    </location>
    <ligand>
        <name>a divalent metal cation</name>
        <dbReference type="ChEBI" id="CHEBI:60240"/>
        <label>1</label>
    </ligand>
</feature>
<evidence type="ECO:0000313" key="4">
    <source>
        <dbReference type="EMBL" id="OGY44780.1"/>
    </source>
</evidence>
<dbReference type="PROSITE" id="PS01091">
    <property type="entry name" value="TATD_3"/>
    <property type="match status" value="1"/>
</dbReference>
<dbReference type="SUPFAM" id="SSF51556">
    <property type="entry name" value="Metallo-dependent hydrolases"/>
    <property type="match status" value="1"/>
</dbReference>
<gene>
    <name evidence="4" type="ORF">A2729_02750</name>
</gene>
<dbReference type="InterPro" id="IPR001130">
    <property type="entry name" value="TatD-like"/>
</dbReference>
<organism evidence="4 5">
    <name type="scientific">Candidatus Buchananbacteria bacterium RIFCSPHIGHO2_01_FULL_39_14</name>
    <dbReference type="NCBI Taxonomy" id="1797532"/>
    <lineage>
        <taxon>Bacteria</taxon>
        <taxon>Candidatus Buchananiibacteriota</taxon>
    </lineage>
</organism>
<dbReference type="FunFam" id="3.20.20.140:FF:000005">
    <property type="entry name" value="TatD family hydrolase"/>
    <property type="match status" value="1"/>
</dbReference>
<dbReference type="Pfam" id="PF01026">
    <property type="entry name" value="TatD_DNase"/>
    <property type="match status" value="1"/>
</dbReference>
<dbReference type="CDD" id="cd01310">
    <property type="entry name" value="TatD_DNAse"/>
    <property type="match status" value="1"/>
</dbReference>
<sequence length="265" mass="30462">MLFDSHAHLNFQEFENDWRQIIDDCQKQNVWVANVGSQFETSKKAVEISNNFEVGVYAAVGLHPIHVLGSKFHPEKFDREQYRQLIEASKKIVAIGETGIDFFHDDKNFEKQKEIFIEHINLAQAFNLPVVIHARNSRDGKKNAYQEIIKVIRDQRSEIRGVIHCFGGTKDEAMAFIKLGFCVGFTGVITFDQTEQLAETIDQLSLDSILVETDSPYLAPVPFRGKRNQPQYVRYVVEKIAQIKKIDYNKIAEQTAINAKKLFRV</sequence>
<dbReference type="GO" id="GO:0004536">
    <property type="term" value="F:DNA nuclease activity"/>
    <property type="evidence" value="ECO:0007669"/>
    <property type="project" value="InterPro"/>
</dbReference>
<dbReference type="InterPro" id="IPR018228">
    <property type="entry name" value="DNase_TatD-rel_CS"/>
</dbReference>
<evidence type="ECO:0000256" key="3">
    <source>
        <dbReference type="PIRSR" id="PIRSR005902-1"/>
    </source>
</evidence>
<feature type="binding site" evidence="3">
    <location>
        <position position="164"/>
    </location>
    <ligand>
        <name>a divalent metal cation</name>
        <dbReference type="ChEBI" id="CHEBI:60240"/>
        <label>2</label>
    </ligand>
</feature>
<keyword evidence="2" id="KW-0378">Hydrolase</keyword>
<dbReference type="PANTHER" id="PTHR46124">
    <property type="entry name" value="D-AMINOACYL-TRNA DEACYLASE"/>
    <property type="match status" value="1"/>
</dbReference>
<dbReference type="PIRSF" id="PIRSF005902">
    <property type="entry name" value="DNase_TatD"/>
    <property type="match status" value="1"/>
</dbReference>
<evidence type="ECO:0000256" key="1">
    <source>
        <dbReference type="ARBA" id="ARBA00022723"/>
    </source>
</evidence>
<feature type="binding site" evidence="3">
    <location>
        <position position="97"/>
    </location>
    <ligand>
        <name>a divalent metal cation</name>
        <dbReference type="ChEBI" id="CHEBI:60240"/>
        <label>1</label>
    </ligand>
</feature>
<dbReference type="Gene3D" id="3.20.20.140">
    <property type="entry name" value="Metal-dependent hydrolases"/>
    <property type="match status" value="1"/>
</dbReference>
<feature type="binding site" evidence="3">
    <location>
        <position position="6"/>
    </location>
    <ligand>
        <name>a divalent metal cation</name>
        <dbReference type="ChEBI" id="CHEBI:60240"/>
        <label>1</label>
    </ligand>
</feature>
<feature type="binding site" evidence="3">
    <location>
        <position position="133"/>
    </location>
    <ligand>
        <name>a divalent metal cation</name>
        <dbReference type="ChEBI" id="CHEBI:60240"/>
        <label>2</label>
    </ligand>
</feature>
<proteinExistence type="predicted"/>
<reference evidence="4 5" key="1">
    <citation type="journal article" date="2016" name="Nat. Commun.">
        <title>Thousands of microbial genomes shed light on interconnected biogeochemical processes in an aquifer system.</title>
        <authorList>
            <person name="Anantharaman K."/>
            <person name="Brown C.T."/>
            <person name="Hug L.A."/>
            <person name="Sharon I."/>
            <person name="Castelle C.J."/>
            <person name="Probst A.J."/>
            <person name="Thomas B.C."/>
            <person name="Singh A."/>
            <person name="Wilkins M.J."/>
            <person name="Karaoz U."/>
            <person name="Brodie E.L."/>
            <person name="Williams K.H."/>
            <person name="Hubbard S.S."/>
            <person name="Banfield J.F."/>
        </authorList>
    </citation>
    <scope>NUCLEOTIDE SEQUENCE [LARGE SCALE GENOMIC DNA]</scope>
</reference>
<evidence type="ECO:0000313" key="5">
    <source>
        <dbReference type="Proteomes" id="UP000178930"/>
    </source>
</evidence>
<protein>
    <recommendedName>
        <fullName evidence="6">Hydrolase TatD</fullName>
    </recommendedName>
</protein>
<keyword evidence="1 3" id="KW-0479">Metal-binding</keyword>
<dbReference type="PROSITE" id="PS01137">
    <property type="entry name" value="TATD_1"/>
    <property type="match status" value="1"/>
</dbReference>
<evidence type="ECO:0008006" key="6">
    <source>
        <dbReference type="Google" id="ProtNLM"/>
    </source>
</evidence>
<dbReference type="InterPro" id="IPR032466">
    <property type="entry name" value="Metal_Hydrolase"/>
</dbReference>
<dbReference type="AlphaFoldDB" id="A0A1G1XYX1"/>
<dbReference type="EMBL" id="MHIB01000012">
    <property type="protein sequence ID" value="OGY44780.1"/>
    <property type="molecule type" value="Genomic_DNA"/>
</dbReference>
<feature type="binding site" evidence="3">
    <location>
        <position position="8"/>
    </location>
    <ligand>
        <name>a divalent metal cation</name>
        <dbReference type="ChEBI" id="CHEBI:60240"/>
        <label>1</label>
    </ligand>
</feature>
<comment type="caution">
    <text evidence="4">The sequence shown here is derived from an EMBL/GenBank/DDBJ whole genome shotgun (WGS) entry which is preliminary data.</text>
</comment>